<dbReference type="Proteomes" id="UP000003178">
    <property type="component" value="Unassembled WGS sequence"/>
</dbReference>
<evidence type="ECO:0008006" key="3">
    <source>
        <dbReference type="Google" id="ProtNLM"/>
    </source>
</evidence>
<organism evidence="1 2">
    <name type="scientific">Peptacetobacter hiranonis (strain DSM 13275 / JCM 10541 / KCTC 15199 / TO-931)</name>
    <name type="common">Clostridium hiranonis</name>
    <dbReference type="NCBI Taxonomy" id="500633"/>
    <lineage>
        <taxon>Bacteria</taxon>
        <taxon>Bacillati</taxon>
        <taxon>Bacillota</taxon>
        <taxon>Clostridia</taxon>
        <taxon>Peptostreptococcales</taxon>
        <taxon>Peptostreptococcaceae</taxon>
        <taxon>Peptacetobacter</taxon>
    </lineage>
</organism>
<dbReference type="RefSeq" id="WP_006439293.1">
    <property type="nucleotide sequence ID" value="NZ_DS995355.1"/>
</dbReference>
<sequence>MKLVDIARAVNEKLKPLNIPIVSDDIRSGFERPAFFVQLMVIANSESSTMIAITIHYFPTDKKQLELLKMTDKLNEIFSDYTINLAGEDAISISEISIDMIDNVLQYRIDTTIDKDMNMFEEKDYVKMQILEMEGV</sequence>
<reference evidence="1 2" key="2">
    <citation type="submission" date="2008-10" db="EMBL/GenBank/DDBJ databases">
        <title>Draft genome sequence of Clostridium hiranonis (DSM 13275).</title>
        <authorList>
            <person name="Sudarsanam P."/>
            <person name="Ley R."/>
            <person name="Guruge J."/>
            <person name="Turnbaugh P.J."/>
            <person name="Mahowald M."/>
            <person name="Liep D."/>
            <person name="Gordon J."/>
        </authorList>
    </citation>
    <scope>NUCLEOTIDE SEQUENCE [LARGE SCALE GENOMIC DNA]</scope>
    <source>
        <strain evidence="1 2">DSM 13275</strain>
    </source>
</reference>
<dbReference type="AlphaFoldDB" id="B6FWX2"/>
<comment type="caution">
    <text evidence="1">The sequence shown here is derived from an EMBL/GenBank/DDBJ whole genome shotgun (WGS) entry which is preliminary data.</text>
</comment>
<dbReference type="STRING" id="500633.CLOHIR_00371"/>
<dbReference type="HOGENOM" id="CLU_136731_1_0_9"/>
<protein>
    <recommendedName>
        <fullName evidence="3">Phage protein</fullName>
    </recommendedName>
</protein>
<dbReference type="OrthoDB" id="2063617at2"/>
<reference evidence="1 2" key="1">
    <citation type="submission" date="2008-09" db="EMBL/GenBank/DDBJ databases">
        <authorList>
            <person name="Fulton L."/>
            <person name="Clifton S."/>
            <person name="Fulton B."/>
            <person name="Xu J."/>
            <person name="Minx P."/>
            <person name="Pepin K.H."/>
            <person name="Johnson M."/>
            <person name="Thiruvilangam P."/>
            <person name="Bhonagiri V."/>
            <person name="Nash W.E."/>
            <person name="Mardis E.R."/>
            <person name="Wilson R.K."/>
        </authorList>
    </citation>
    <scope>NUCLEOTIDE SEQUENCE [LARGE SCALE GENOMIC DNA]</scope>
    <source>
        <strain evidence="1 2">DSM 13275</strain>
    </source>
</reference>
<dbReference type="Pfam" id="PF20765">
    <property type="entry name" value="Phage_tail_terminator_8"/>
    <property type="match status" value="1"/>
</dbReference>
<proteinExistence type="predicted"/>
<dbReference type="EMBL" id="ABWP01000011">
    <property type="protein sequence ID" value="EEA86033.1"/>
    <property type="molecule type" value="Genomic_DNA"/>
</dbReference>
<dbReference type="eggNOG" id="ENOG5033K26">
    <property type="taxonomic scope" value="Bacteria"/>
</dbReference>
<evidence type="ECO:0000313" key="1">
    <source>
        <dbReference type="EMBL" id="EEA86033.1"/>
    </source>
</evidence>
<gene>
    <name evidence="1" type="ORF">CLOHIR_00371</name>
</gene>
<accession>B6FWX2</accession>
<name>B6FWX2_PEPHT</name>
<keyword evidence="2" id="KW-1185">Reference proteome</keyword>
<dbReference type="InterPro" id="IPR049254">
    <property type="entry name" value="Phage_tail_terminator"/>
</dbReference>
<evidence type="ECO:0000313" key="2">
    <source>
        <dbReference type="Proteomes" id="UP000003178"/>
    </source>
</evidence>